<protein>
    <recommendedName>
        <fullName evidence="3">Signal transduction histidine kinase internal region domain-containing protein</fullName>
    </recommendedName>
</protein>
<reference evidence="4" key="1">
    <citation type="journal article" date="2020" name="mSystems">
        <title>Genome- and Community-Level Interaction Insights into Carbon Utilization and Element Cycling Functions of Hydrothermarchaeota in Hydrothermal Sediment.</title>
        <authorList>
            <person name="Zhou Z."/>
            <person name="Liu Y."/>
            <person name="Xu W."/>
            <person name="Pan J."/>
            <person name="Luo Z.H."/>
            <person name="Li M."/>
        </authorList>
    </citation>
    <scope>NUCLEOTIDE SEQUENCE [LARGE SCALE GENOMIC DNA]</scope>
    <source>
        <strain evidence="4">SpSt-381</strain>
    </source>
</reference>
<dbReference type="EMBL" id="DSQF01000018">
    <property type="protein sequence ID" value="HGZ43466.1"/>
    <property type="molecule type" value="Genomic_DNA"/>
</dbReference>
<feature type="transmembrane region" description="Helical" evidence="2">
    <location>
        <begin position="125"/>
        <end position="144"/>
    </location>
</feature>
<evidence type="ECO:0000256" key="2">
    <source>
        <dbReference type="SAM" id="Phobius"/>
    </source>
</evidence>
<dbReference type="GO" id="GO:0016020">
    <property type="term" value="C:membrane"/>
    <property type="evidence" value="ECO:0007669"/>
    <property type="project" value="InterPro"/>
</dbReference>
<proteinExistence type="predicted"/>
<organism evidence="4">
    <name type="scientific">Eiseniibacteriota bacterium</name>
    <dbReference type="NCBI Taxonomy" id="2212470"/>
    <lineage>
        <taxon>Bacteria</taxon>
        <taxon>Candidatus Eiseniibacteriota</taxon>
    </lineage>
</organism>
<feature type="coiled-coil region" evidence="1">
    <location>
        <begin position="504"/>
        <end position="531"/>
    </location>
</feature>
<feature type="transmembrane region" description="Helical" evidence="2">
    <location>
        <begin position="392"/>
        <end position="410"/>
    </location>
</feature>
<keyword evidence="1" id="KW-0175">Coiled coil</keyword>
<gene>
    <name evidence="4" type="ORF">ENR23_08580</name>
</gene>
<feature type="domain" description="Signal transduction histidine kinase internal region" evidence="3">
    <location>
        <begin position="528"/>
        <end position="605"/>
    </location>
</feature>
<comment type="caution">
    <text evidence="4">The sequence shown here is derived from an EMBL/GenBank/DDBJ whole genome shotgun (WGS) entry which is preliminary data.</text>
</comment>
<dbReference type="PANTHER" id="PTHR34220">
    <property type="entry name" value="SENSOR HISTIDINE KINASE YPDA"/>
    <property type="match status" value="1"/>
</dbReference>
<feature type="transmembrane region" description="Helical" evidence="2">
    <location>
        <begin position="250"/>
        <end position="267"/>
    </location>
</feature>
<accession>A0A832I488</accession>
<evidence type="ECO:0000256" key="1">
    <source>
        <dbReference type="SAM" id="Coils"/>
    </source>
</evidence>
<sequence>MVRRFRARRALAIAAVLIALAFGLPRFLTHTPYPRLGIVPNWQHPSGHLAVSEVVGPPGRGTFAPGDLILAVEGVALDRAALRERVRREGWDRGPIRMRIERDGVARDVVVPPLRLSAWQRVRSYTLPLAAVVAVPIVAFLLVWRRPDLGTAWTFLWFASLQGLSAIYELYRFPQFEMTGALRGYLEAYHALKFFLPAGFLHFMAVFPRPRWSGARALGHPWFLLVLAAYAAAPLLFVLGPALGQSADELYVWYETAALVLGTLALLDRYGRPARPDWAPAFGERAIALVVALALLAATVFGVFGAVAEDPRVAALFTIPVFRLLLTVVTVAWLSSPLLMAFLIANDPAFDPRRLLVKSLPYALLSGFFAALYLAVVLVGQRTFARATGEEAMVFNVVAALGVALAFAPLRERLQGWLDRLYGRDPRAVRAALDRAGHGLLGALDRDGIRRAIESGLAEAFRRPLALEWPESGAPRLRDPEEVPEDHRAAVDNLLTQAGVRLENLALQEQRAAAERRAVELRELATRAELRALQAQVQPHFLFNALNALAYLIETDPPAAQRFSERLADMLRYTVEAGERPAALLSDEIGFVEDYLGVARERYETPLLFEYRGPRELLSTPVPPLLLQPLVENSLKHGCAPGAEAMHLTLEARDEDGWITLAFADDGCTNGNGGPSLGVGLQNLEQRLLRFAGDRASMAAGPRAGGGFEVRLRWPVRKEAA</sequence>
<name>A0A832I488_UNCEI</name>
<feature type="transmembrane region" description="Helical" evidence="2">
    <location>
        <begin position="287"/>
        <end position="308"/>
    </location>
</feature>
<feature type="transmembrane region" description="Helical" evidence="2">
    <location>
        <begin position="191"/>
        <end position="210"/>
    </location>
</feature>
<dbReference type="Gene3D" id="3.30.565.10">
    <property type="entry name" value="Histidine kinase-like ATPase, C-terminal domain"/>
    <property type="match status" value="1"/>
</dbReference>
<dbReference type="InterPro" id="IPR010559">
    <property type="entry name" value="Sig_transdc_His_kin_internal"/>
</dbReference>
<feature type="transmembrane region" description="Helical" evidence="2">
    <location>
        <begin position="355"/>
        <end position="380"/>
    </location>
</feature>
<feature type="transmembrane region" description="Helical" evidence="2">
    <location>
        <begin position="320"/>
        <end position="343"/>
    </location>
</feature>
<keyword evidence="2" id="KW-1133">Transmembrane helix</keyword>
<keyword evidence="2" id="KW-0812">Transmembrane</keyword>
<dbReference type="PANTHER" id="PTHR34220:SF7">
    <property type="entry name" value="SENSOR HISTIDINE KINASE YPDA"/>
    <property type="match status" value="1"/>
</dbReference>
<feature type="transmembrane region" description="Helical" evidence="2">
    <location>
        <begin position="222"/>
        <end position="244"/>
    </location>
</feature>
<evidence type="ECO:0000313" key="4">
    <source>
        <dbReference type="EMBL" id="HGZ43466.1"/>
    </source>
</evidence>
<dbReference type="SUPFAM" id="SSF55874">
    <property type="entry name" value="ATPase domain of HSP90 chaperone/DNA topoisomerase II/histidine kinase"/>
    <property type="match status" value="1"/>
</dbReference>
<dbReference type="InterPro" id="IPR036890">
    <property type="entry name" value="HATPase_C_sf"/>
</dbReference>
<evidence type="ECO:0000259" key="3">
    <source>
        <dbReference type="Pfam" id="PF06580"/>
    </source>
</evidence>
<dbReference type="Pfam" id="PF06580">
    <property type="entry name" value="His_kinase"/>
    <property type="match status" value="1"/>
</dbReference>
<keyword evidence="2" id="KW-0472">Membrane</keyword>
<dbReference type="GO" id="GO:0000155">
    <property type="term" value="F:phosphorelay sensor kinase activity"/>
    <property type="evidence" value="ECO:0007669"/>
    <property type="project" value="InterPro"/>
</dbReference>
<dbReference type="AlphaFoldDB" id="A0A832I488"/>
<dbReference type="InterPro" id="IPR050640">
    <property type="entry name" value="Bact_2-comp_sensor_kinase"/>
</dbReference>
<feature type="transmembrane region" description="Helical" evidence="2">
    <location>
        <begin position="151"/>
        <end position="171"/>
    </location>
</feature>